<dbReference type="InterPro" id="IPR015928">
    <property type="entry name" value="Aconitase/3IPM_dehydase_swvl"/>
</dbReference>
<gene>
    <name evidence="8" type="ORF">A2Z33_06615</name>
</gene>
<dbReference type="GO" id="GO:0016829">
    <property type="term" value="F:lyase activity"/>
    <property type="evidence" value="ECO:0007669"/>
    <property type="project" value="UniProtKB-KW"/>
</dbReference>
<dbReference type="InterPro" id="IPR001030">
    <property type="entry name" value="Acoase/IPM_deHydtase_lsu_aba"/>
</dbReference>
<comment type="caution">
    <text evidence="8">The sequence shown here is derived from an EMBL/GenBank/DDBJ whole genome shotgun (WGS) entry which is preliminary data.</text>
</comment>
<keyword evidence="5" id="KW-0472">Membrane</keyword>
<sequence>MKNRRYISFGGPWQKQSADADVSYGGVLYIFENPDEFKAQLDGRINALSGSSPEITGKRIPVSALLSYISTDHIITVPHLLTDNTGLLAARALCGLPPDYGVTEGRIASAGASVLVAGPSFGMGSSREQAVTSLLAAGITAIIAPSFGPIFEKNAAYLGLLTSVDMSLPQLIDTGQPVPLEAFLKGKSNHLKDVVSAGGLFPYLEHPARQRRRKTGGGKNPALNIWEKRLLSLTGRIPVPGDTLTVPVHAAYSYVGLSGPAKAALIRHRRDLITLDRKRIFLFEDHFAYSGKPEIAGLTANQRAFAKELGLPAENYFFGRLGEGGGAGICHRVMLENLNPAEVRMVIATDSHTPTLGALPLTAVPVGSTLFAAALACGQIPLSVSSVTRIQLTGTLPEGVTIRDAQLSMAKDITAKPGASVIEFGGSGLMSLSFEAVAALCNMVPETFLGDAAVTENFPAGAAYLGDRYGISGEESRTLYGMPDPDARYAQVYGFDLSATVPWISLPGNPKDSRPLSGLPAYPRINRSFIASCTNGVREIYEAACILKGRKVAAGVLFLVIPSSRRVYEAAKGLGYVEILSACGARVQEESACSICIGDGPEAVTDGDIAVSATNRNFPGRMGHPRASVYLAGAIVTAMSAVLGRIPNAREYHAEMKRAAVNFAALPPPVSAV</sequence>
<dbReference type="InterPro" id="IPR036008">
    <property type="entry name" value="Aconitase_4Fe-4S_dom"/>
</dbReference>
<dbReference type="InterPro" id="IPR050067">
    <property type="entry name" value="IPM_dehydratase_rel_enz"/>
</dbReference>
<dbReference type="InterPro" id="IPR000573">
    <property type="entry name" value="AconitaseA/IPMdHydase_ssu_swvl"/>
</dbReference>
<dbReference type="SUPFAM" id="SSF52016">
    <property type="entry name" value="LeuD/IlvD-like"/>
    <property type="match status" value="1"/>
</dbReference>
<dbReference type="Pfam" id="PF00330">
    <property type="entry name" value="Aconitase"/>
    <property type="match status" value="1"/>
</dbReference>
<dbReference type="Proteomes" id="UP000178448">
    <property type="component" value="Unassembled WGS sequence"/>
</dbReference>
<dbReference type="Pfam" id="PF00694">
    <property type="entry name" value="Aconitase_C"/>
    <property type="match status" value="1"/>
</dbReference>
<accession>A0A1F5YXK9</accession>
<keyword evidence="5" id="KW-0812">Transmembrane</keyword>
<evidence type="ECO:0000256" key="1">
    <source>
        <dbReference type="ARBA" id="ARBA00022723"/>
    </source>
</evidence>
<dbReference type="SUPFAM" id="SSF53732">
    <property type="entry name" value="Aconitase iron-sulfur domain"/>
    <property type="match status" value="1"/>
</dbReference>
<dbReference type="Gene3D" id="3.30.499.10">
    <property type="entry name" value="Aconitase, domain 3"/>
    <property type="match status" value="2"/>
</dbReference>
<feature type="domain" description="Aconitase A/isopropylmalate dehydratase small subunit swivel" evidence="7">
    <location>
        <begin position="110"/>
        <end position="162"/>
    </location>
</feature>
<reference evidence="8 9" key="1">
    <citation type="journal article" date="2016" name="Nat. Commun.">
        <title>Thousands of microbial genomes shed light on interconnected biogeochemical processes in an aquifer system.</title>
        <authorList>
            <person name="Anantharaman K."/>
            <person name="Brown C.T."/>
            <person name="Hug L.A."/>
            <person name="Sharon I."/>
            <person name="Castelle C.J."/>
            <person name="Probst A.J."/>
            <person name="Thomas B.C."/>
            <person name="Singh A."/>
            <person name="Wilkins M.J."/>
            <person name="Karaoz U."/>
            <person name="Brodie E.L."/>
            <person name="Williams K.H."/>
            <person name="Hubbard S.S."/>
            <person name="Banfield J.F."/>
        </authorList>
    </citation>
    <scope>NUCLEOTIDE SEQUENCE [LARGE SCALE GENOMIC DNA]</scope>
</reference>
<proteinExistence type="predicted"/>
<dbReference type="EMBL" id="MFJD01000001">
    <property type="protein sequence ID" value="OGG04939.1"/>
    <property type="molecule type" value="Genomic_DNA"/>
</dbReference>
<feature type="domain" description="Aconitase/3-isopropylmalate dehydratase large subunit alpha/beta/alpha" evidence="6">
    <location>
        <begin position="326"/>
        <end position="644"/>
    </location>
</feature>
<evidence type="ECO:0000256" key="4">
    <source>
        <dbReference type="ARBA" id="ARBA00023239"/>
    </source>
</evidence>
<dbReference type="GO" id="GO:0170038">
    <property type="term" value="P:proteinogenic amino acid biosynthetic process"/>
    <property type="evidence" value="ECO:0007669"/>
    <property type="project" value="UniProtKB-ARBA"/>
</dbReference>
<dbReference type="AlphaFoldDB" id="A0A1F5YXK9"/>
<evidence type="ECO:0000313" key="9">
    <source>
        <dbReference type="Proteomes" id="UP000178448"/>
    </source>
</evidence>
<dbReference type="GO" id="GO:0051536">
    <property type="term" value="F:iron-sulfur cluster binding"/>
    <property type="evidence" value="ECO:0007669"/>
    <property type="project" value="UniProtKB-KW"/>
</dbReference>
<dbReference type="GO" id="GO:0046872">
    <property type="term" value="F:metal ion binding"/>
    <property type="evidence" value="ECO:0007669"/>
    <property type="project" value="UniProtKB-KW"/>
</dbReference>
<keyword evidence="3" id="KW-0411">Iron-sulfur</keyword>
<keyword evidence="4" id="KW-0456">Lyase</keyword>
<dbReference type="Gene3D" id="3.20.19.10">
    <property type="entry name" value="Aconitase, domain 4"/>
    <property type="match status" value="1"/>
</dbReference>
<organism evidence="8 9">
    <name type="scientific">Candidatus Gottesmanbacteria bacterium RBG_16_52_11</name>
    <dbReference type="NCBI Taxonomy" id="1798374"/>
    <lineage>
        <taxon>Bacteria</taxon>
        <taxon>Candidatus Gottesmaniibacteriota</taxon>
    </lineage>
</organism>
<evidence type="ECO:0000259" key="7">
    <source>
        <dbReference type="Pfam" id="PF00694"/>
    </source>
</evidence>
<dbReference type="GO" id="GO:0170034">
    <property type="term" value="P:L-amino acid biosynthetic process"/>
    <property type="evidence" value="ECO:0007669"/>
    <property type="project" value="UniProtKB-ARBA"/>
</dbReference>
<dbReference type="STRING" id="1798374.A2Z33_06615"/>
<evidence type="ECO:0000256" key="5">
    <source>
        <dbReference type="SAM" id="Phobius"/>
    </source>
</evidence>
<dbReference type="PANTHER" id="PTHR43822:SF2">
    <property type="entry name" value="HOMOACONITASE, MITOCHONDRIAL"/>
    <property type="match status" value="1"/>
</dbReference>
<name>A0A1F5YXK9_9BACT</name>
<keyword evidence="5" id="KW-1133">Transmembrane helix</keyword>
<dbReference type="PANTHER" id="PTHR43822">
    <property type="entry name" value="HOMOACONITASE, MITOCHONDRIAL-RELATED"/>
    <property type="match status" value="1"/>
</dbReference>
<evidence type="ECO:0000313" key="8">
    <source>
        <dbReference type="EMBL" id="OGG04939.1"/>
    </source>
</evidence>
<keyword evidence="2" id="KW-0408">Iron</keyword>
<evidence type="ECO:0000256" key="3">
    <source>
        <dbReference type="ARBA" id="ARBA00023014"/>
    </source>
</evidence>
<protein>
    <submittedName>
        <fullName evidence="8">Uncharacterized protein</fullName>
    </submittedName>
</protein>
<evidence type="ECO:0000256" key="2">
    <source>
        <dbReference type="ARBA" id="ARBA00023004"/>
    </source>
</evidence>
<evidence type="ECO:0000259" key="6">
    <source>
        <dbReference type="Pfam" id="PF00330"/>
    </source>
</evidence>
<feature type="transmembrane region" description="Helical" evidence="5">
    <location>
        <begin position="627"/>
        <end position="646"/>
    </location>
</feature>
<keyword evidence="1" id="KW-0479">Metal-binding</keyword>
<dbReference type="InterPro" id="IPR015931">
    <property type="entry name" value="Acnase/IPM_dHydase_lsu_aba_1/3"/>
</dbReference>